<dbReference type="InterPro" id="IPR008042">
    <property type="entry name" value="Retrotrans_Pao"/>
</dbReference>
<name>A0A8X6GZ22_TRICU</name>
<dbReference type="EMBL" id="BMAO01021677">
    <property type="protein sequence ID" value="GFQ76659.1"/>
    <property type="molecule type" value="Genomic_DNA"/>
</dbReference>
<dbReference type="OrthoDB" id="6413980at2759"/>
<dbReference type="Proteomes" id="UP000887116">
    <property type="component" value="Unassembled WGS sequence"/>
</dbReference>
<protein>
    <submittedName>
        <fullName evidence="1">DUF1758 domain-containing protein</fullName>
    </submittedName>
</protein>
<dbReference type="Pfam" id="PF05380">
    <property type="entry name" value="Peptidase_A17"/>
    <property type="match status" value="1"/>
</dbReference>
<dbReference type="InterPro" id="IPR043502">
    <property type="entry name" value="DNA/RNA_pol_sf"/>
</dbReference>
<dbReference type="SUPFAM" id="SSF56672">
    <property type="entry name" value="DNA/RNA polymerases"/>
    <property type="match status" value="1"/>
</dbReference>
<dbReference type="GO" id="GO:0071897">
    <property type="term" value="P:DNA biosynthetic process"/>
    <property type="evidence" value="ECO:0007669"/>
    <property type="project" value="UniProtKB-ARBA"/>
</dbReference>
<reference evidence="1" key="1">
    <citation type="submission" date="2020-07" db="EMBL/GenBank/DDBJ databases">
        <title>Multicomponent nature underlies the extraordinary mechanical properties of spider dragline silk.</title>
        <authorList>
            <person name="Kono N."/>
            <person name="Nakamura H."/>
            <person name="Mori M."/>
            <person name="Yoshida Y."/>
            <person name="Ohtoshi R."/>
            <person name="Malay A.D."/>
            <person name="Moran D.A.P."/>
            <person name="Tomita M."/>
            <person name="Numata K."/>
            <person name="Arakawa K."/>
        </authorList>
    </citation>
    <scope>NUCLEOTIDE SEQUENCE</scope>
</reference>
<evidence type="ECO:0000313" key="1">
    <source>
        <dbReference type="EMBL" id="GFQ76659.1"/>
    </source>
</evidence>
<accession>A0A8X6GZ22</accession>
<dbReference type="PANTHER" id="PTHR47331">
    <property type="entry name" value="PHD-TYPE DOMAIN-CONTAINING PROTEIN"/>
    <property type="match status" value="1"/>
</dbReference>
<proteinExistence type="predicted"/>
<gene>
    <name evidence="1" type="primary">AVEN_174335_1</name>
    <name evidence="1" type="ORF">TNCT_588971</name>
</gene>
<comment type="caution">
    <text evidence="1">The sequence shown here is derived from an EMBL/GenBank/DDBJ whole genome shotgun (WGS) entry which is preliminary data.</text>
</comment>
<organism evidence="1 2">
    <name type="scientific">Trichonephila clavata</name>
    <name type="common">Joro spider</name>
    <name type="synonym">Nephila clavata</name>
    <dbReference type="NCBI Taxonomy" id="2740835"/>
    <lineage>
        <taxon>Eukaryota</taxon>
        <taxon>Metazoa</taxon>
        <taxon>Ecdysozoa</taxon>
        <taxon>Arthropoda</taxon>
        <taxon>Chelicerata</taxon>
        <taxon>Arachnida</taxon>
        <taxon>Araneae</taxon>
        <taxon>Araneomorphae</taxon>
        <taxon>Entelegynae</taxon>
        <taxon>Araneoidea</taxon>
        <taxon>Nephilidae</taxon>
        <taxon>Trichonephila</taxon>
    </lineage>
</organism>
<evidence type="ECO:0000313" key="2">
    <source>
        <dbReference type="Proteomes" id="UP000887116"/>
    </source>
</evidence>
<sequence length="339" mass="38965">MFRQILINPDHRDLQMILWKDSADGPVKTYKLNTVTYGTTCAPYLATRTIQQLARDEGENYPLAAAVTIRDIYMDDILTGSSDFQEFQLLQSELIGLFKKAGMSLHKRCSNAPEILTSISKEEQSWDFHCQSSDKTIKTLGVIWNPQFDYFSFKTVVNCQDSYTKREVLFIIERLFDPLGFIGPILTKAKLLLQKLWVLKLEWDEPLSNPIAKEWNDFVSTLPVIQNIQIPRIVLKMVELSSMDLPMHQQRHIVQYCMFNRSQKRMYLQDSCVANPVLHRFTKNCRNPSVKGSGRLHYSEVNEAELGLIKNLQTSAFKEEIDALAKGGCISQKKVNFSL</sequence>
<keyword evidence="2" id="KW-1185">Reference proteome</keyword>
<dbReference type="AlphaFoldDB" id="A0A8X6GZ22"/>